<evidence type="ECO:0000256" key="3">
    <source>
        <dbReference type="ARBA" id="ARBA00019956"/>
    </source>
</evidence>
<dbReference type="Gene3D" id="2.60.120.260">
    <property type="entry name" value="Galactose-binding domain-like"/>
    <property type="match status" value="1"/>
</dbReference>
<gene>
    <name evidence="5" type="ORF">V1264_002314</name>
</gene>
<keyword evidence="6" id="KW-1185">Reference proteome</keyword>
<protein>
    <recommendedName>
        <fullName evidence="3">Nuclear receptor 2C2-associated protein</fullName>
    </recommendedName>
</protein>
<dbReference type="Proteomes" id="UP001374579">
    <property type="component" value="Unassembled WGS sequence"/>
</dbReference>
<dbReference type="AlphaFoldDB" id="A0AAN9C4T5"/>
<accession>A0AAN9C4T5</accession>
<comment type="similarity">
    <text evidence="2">Belongs to the NR2C2AP family.</text>
</comment>
<evidence type="ECO:0000256" key="1">
    <source>
        <dbReference type="ARBA" id="ARBA00004123"/>
    </source>
</evidence>
<dbReference type="GO" id="GO:0005634">
    <property type="term" value="C:nucleus"/>
    <property type="evidence" value="ECO:0007669"/>
    <property type="project" value="UniProtKB-SubCell"/>
</dbReference>
<dbReference type="FunFam" id="2.60.120.260:FF:000070">
    <property type="entry name" value="Nuclear receptor 2C2-associated protein"/>
    <property type="match status" value="1"/>
</dbReference>
<dbReference type="EMBL" id="JBAMIC010000001">
    <property type="protein sequence ID" value="KAK7116679.1"/>
    <property type="molecule type" value="Genomic_DNA"/>
</dbReference>
<sequence length="144" mass="16109">MATSLIPHVSKVRVSSVLNRDVKQFGKQFLFDGQDETCWNSDQGCPQFIHLEFSSPVKVSEVRIQFQGGFVGKECWIECKNCEAGEDASLTKICSVYSEDINSLQCFPVEPSPPTTALRIVFNTSTDFFGRIIVYNLDIRGSTT</sequence>
<name>A0AAN9C4T5_9CAEN</name>
<organism evidence="5 6">
    <name type="scientific">Littorina saxatilis</name>
    <dbReference type="NCBI Taxonomy" id="31220"/>
    <lineage>
        <taxon>Eukaryota</taxon>
        <taxon>Metazoa</taxon>
        <taxon>Spiralia</taxon>
        <taxon>Lophotrochozoa</taxon>
        <taxon>Mollusca</taxon>
        <taxon>Gastropoda</taxon>
        <taxon>Caenogastropoda</taxon>
        <taxon>Littorinimorpha</taxon>
        <taxon>Littorinoidea</taxon>
        <taxon>Littorinidae</taxon>
        <taxon>Littorina</taxon>
    </lineage>
</organism>
<evidence type="ECO:0000313" key="6">
    <source>
        <dbReference type="Proteomes" id="UP001374579"/>
    </source>
</evidence>
<dbReference type="SUPFAM" id="SSF49785">
    <property type="entry name" value="Galactose-binding domain-like"/>
    <property type="match status" value="1"/>
</dbReference>
<proteinExistence type="inferred from homology"/>
<evidence type="ECO:0000313" key="5">
    <source>
        <dbReference type="EMBL" id="KAK7116679.1"/>
    </source>
</evidence>
<comment type="subcellular location">
    <subcellularLocation>
        <location evidence="1">Nucleus</location>
    </subcellularLocation>
</comment>
<dbReference type="InterPro" id="IPR008979">
    <property type="entry name" value="Galactose-bd-like_sf"/>
</dbReference>
<comment type="caution">
    <text evidence="5">The sequence shown here is derived from an EMBL/GenBank/DDBJ whole genome shotgun (WGS) entry which is preliminary data.</text>
</comment>
<reference evidence="5 6" key="1">
    <citation type="submission" date="2024-02" db="EMBL/GenBank/DDBJ databases">
        <title>Chromosome-scale genome assembly of the rough periwinkle Littorina saxatilis.</title>
        <authorList>
            <person name="De Jode A."/>
            <person name="Faria R."/>
            <person name="Formenti G."/>
            <person name="Sims Y."/>
            <person name="Smith T.P."/>
            <person name="Tracey A."/>
            <person name="Wood J.M.D."/>
            <person name="Zagrodzka Z.B."/>
            <person name="Johannesson K."/>
            <person name="Butlin R.K."/>
            <person name="Leder E.H."/>
        </authorList>
    </citation>
    <scope>NUCLEOTIDE SEQUENCE [LARGE SCALE GENOMIC DNA]</scope>
    <source>
        <strain evidence="5">Snail1</strain>
        <tissue evidence="5">Muscle</tissue>
    </source>
</reference>
<evidence type="ECO:0000256" key="4">
    <source>
        <dbReference type="ARBA" id="ARBA00023242"/>
    </source>
</evidence>
<evidence type="ECO:0000256" key="2">
    <source>
        <dbReference type="ARBA" id="ARBA00009556"/>
    </source>
</evidence>
<keyword evidence="4" id="KW-0539">Nucleus</keyword>